<keyword evidence="3" id="KW-1185">Reference proteome</keyword>
<comment type="caution">
    <text evidence="2">The sequence shown here is derived from an EMBL/GenBank/DDBJ whole genome shotgun (WGS) entry which is preliminary data.</text>
</comment>
<feature type="transmembrane region" description="Helical" evidence="1">
    <location>
        <begin position="9"/>
        <end position="28"/>
    </location>
</feature>
<reference evidence="2 3" key="1">
    <citation type="submission" date="2019-03" db="EMBL/GenBank/DDBJ databases">
        <title>Genomic Encyclopedia of Type Strains, Phase IV (KMG-IV): sequencing the most valuable type-strain genomes for metagenomic binning, comparative biology and taxonomic classification.</title>
        <authorList>
            <person name="Goeker M."/>
        </authorList>
    </citation>
    <scope>NUCLEOTIDE SEQUENCE [LARGE SCALE GENOMIC DNA]</scope>
    <source>
        <strain evidence="2 3">DSM 25287</strain>
    </source>
</reference>
<evidence type="ECO:0000256" key="1">
    <source>
        <dbReference type="SAM" id="Phobius"/>
    </source>
</evidence>
<dbReference type="RefSeq" id="WP_132539080.1">
    <property type="nucleotide sequence ID" value="NZ_SLWY01000004.1"/>
</dbReference>
<protein>
    <submittedName>
        <fullName evidence="2">Uncharacterized protein</fullName>
    </submittedName>
</protein>
<dbReference type="EMBL" id="SLWY01000004">
    <property type="protein sequence ID" value="TCO82637.1"/>
    <property type="molecule type" value="Genomic_DNA"/>
</dbReference>
<keyword evidence="1" id="KW-1133">Transmembrane helix</keyword>
<feature type="transmembrane region" description="Helical" evidence="1">
    <location>
        <begin position="40"/>
        <end position="59"/>
    </location>
</feature>
<name>A0A4R2L6T3_9GAMM</name>
<accession>A0A4R2L6T3</accession>
<evidence type="ECO:0000313" key="3">
    <source>
        <dbReference type="Proteomes" id="UP000295765"/>
    </source>
</evidence>
<gene>
    <name evidence="2" type="ORF">EV699_10429</name>
</gene>
<evidence type="ECO:0000313" key="2">
    <source>
        <dbReference type="EMBL" id="TCO82637.1"/>
    </source>
</evidence>
<keyword evidence="1" id="KW-0812">Transmembrane</keyword>
<proteinExistence type="predicted"/>
<dbReference type="Proteomes" id="UP000295765">
    <property type="component" value="Unassembled WGS sequence"/>
</dbReference>
<sequence length="67" mass="7188">MDGPGRDTVVALALAAALGFNYPLLAVFDRLAGVSGIPVLYLYLFAFWLAVIVLAAWVVPRVPDDPE</sequence>
<keyword evidence="1" id="KW-0472">Membrane</keyword>
<dbReference type="AlphaFoldDB" id="A0A4R2L6T3"/>
<organism evidence="2 3">
    <name type="scientific">Plasticicumulans lactativorans</name>
    <dbReference type="NCBI Taxonomy" id="1133106"/>
    <lineage>
        <taxon>Bacteria</taxon>
        <taxon>Pseudomonadati</taxon>
        <taxon>Pseudomonadota</taxon>
        <taxon>Gammaproteobacteria</taxon>
        <taxon>Candidatus Competibacteraceae</taxon>
        <taxon>Plasticicumulans</taxon>
    </lineage>
</organism>